<sequence length="211" mass="23738">MRLEEQMKSGLLYREYGHKDPVDQEYEKIIEKQRVNAKEMMFDFNNTRPSDMETRTKILKELLGSVGKGIYLEPPAHFAYGCNTHIGKNFYANFNFQVVDDCEVFIGDDVMCGPNVLLCVTGHPLDPEYRLGGTQFSLPIHIGNRVWLGAGVMVMPGVTIGDNCVIGAGSIVTKDIPANSLAYGSPCKVIREIGEYDKKYFRKDVLVNDFK</sequence>
<accession>A0A378NQX4</accession>
<dbReference type="EMBL" id="UGPP01000001">
    <property type="protein sequence ID" value="STY70225.1"/>
    <property type="molecule type" value="Genomic_DNA"/>
</dbReference>
<evidence type="ECO:0000256" key="3">
    <source>
        <dbReference type="ARBA" id="ARBA00022737"/>
    </source>
</evidence>
<evidence type="ECO:0000256" key="2">
    <source>
        <dbReference type="ARBA" id="ARBA00022679"/>
    </source>
</evidence>
<dbReference type="InterPro" id="IPR011004">
    <property type="entry name" value="Trimer_LpxA-like_sf"/>
</dbReference>
<evidence type="ECO:0000313" key="8">
    <source>
        <dbReference type="Proteomes" id="UP000255234"/>
    </source>
</evidence>
<dbReference type="SUPFAM" id="SSF51161">
    <property type="entry name" value="Trimeric LpxA-like enzymes"/>
    <property type="match status" value="1"/>
</dbReference>
<dbReference type="Pfam" id="PF00132">
    <property type="entry name" value="Hexapep"/>
    <property type="match status" value="1"/>
</dbReference>
<dbReference type="GO" id="GO:0008870">
    <property type="term" value="F:galactoside O-acetyltransferase activity"/>
    <property type="evidence" value="ECO:0007669"/>
    <property type="project" value="TreeGrafter"/>
</dbReference>
<dbReference type="RefSeq" id="WP_008538975.1">
    <property type="nucleotide sequence ID" value="NZ_UGPP01000001.1"/>
</dbReference>
<evidence type="ECO:0000256" key="1">
    <source>
        <dbReference type="ARBA" id="ARBA00007274"/>
    </source>
</evidence>
<dbReference type="InterPro" id="IPR001451">
    <property type="entry name" value="Hexapep"/>
</dbReference>
<keyword evidence="4 5" id="KW-0012">Acyltransferase</keyword>
<dbReference type="Proteomes" id="UP000255234">
    <property type="component" value="Unassembled WGS sequence"/>
</dbReference>
<dbReference type="GeneID" id="62777691"/>
<dbReference type="InterPro" id="IPR039369">
    <property type="entry name" value="LacA-like"/>
</dbReference>
<dbReference type="STRING" id="1122216.GCA_000423385_01572"/>
<comment type="similarity">
    <text evidence="1 5">Belongs to the transferase hexapeptide repeat family.</text>
</comment>
<organism evidence="7 8">
    <name type="scientific">Megamonas hypermegale</name>
    <dbReference type="NCBI Taxonomy" id="158847"/>
    <lineage>
        <taxon>Bacteria</taxon>
        <taxon>Bacillati</taxon>
        <taxon>Bacillota</taxon>
        <taxon>Negativicutes</taxon>
        <taxon>Selenomonadales</taxon>
        <taxon>Selenomonadaceae</taxon>
        <taxon>Megamonas</taxon>
    </lineage>
</organism>
<dbReference type="PANTHER" id="PTHR43017">
    <property type="entry name" value="GALACTOSIDE O-ACETYLTRANSFERASE"/>
    <property type="match status" value="1"/>
</dbReference>
<protein>
    <recommendedName>
        <fullName evidence="5">Acetyltransferase</fullName>
        <ecNumber evidence="5">2.3.1.-</ecNumber>
    </recommendedName>
</protein>
<reference evidence="7 8" key="1">
    <citation type="submission" date="2018-06" db="EMBL/GenBank/DDBJ databases">
        <authorList>
            <consortium name="Pathogen Informatics"/>
            <person name="Doyle S."/>
        </authorList>
    </citation>
    <scope>NUCLEOTIDE SEQUENCE [LARGE SCALE GENOMIC DNA]</scope>
    <source>
        <strain evidence="7 8">NCTC10571</strain>
    </source>
</reference>
<dbReference type="Gene3D" id="2.160.10.10">
    <property type="entry name" value="Hexapeptide repeat proteins"/>
    <property type="match status" value="1"/>
</dbReference>
<evidence type="ECO:0000256" key="4">
    <source>
        <dbReference type="ARBA" id="ARBA00023315"/>
    </source>
</evidence>
<proteinExistence type="inferred from homology"/>
<gene>
    <name evidence="7" type="primary">lacA_2</name>
    <name evidence="7" type="ORF">NCTC10571_00340</name>
</gene>
<name>A0A378NQX4_9FIRM</name>
<dbReference type="FunFam" id="2.160.10.10:FF:000025">
    <property type="entry name" value="Hexapeptide-repeat containing-acetyltransferase"/>
    <property type="match status" value="1"/>
</dbReference>
<feature type="domain" description="Maltose/galactoside acetyltransferase" evidence="6">
    <location>
        <begin position="4"/>
        <end position="68"/>
    </location>
</feature>
<evidence type="ECO:0000256" key="5">
    <source>
        <dbReference type="RuleBase" id="RU367021"/>
    </source>
</evidence>
<evidence type="ECO:0000259" key="6">
    <source>
        <dbReference type="SMART" id="SM01266"/>
    </source>
</evidence>
<evidence type="ECO:0000313" key="7">
    <source>
        <dbReference type="EMBL" id="STY70225.1"/>
    </source>
</evidence>
<keyword evidence="2 5" id="KW-0808">Transferase</keyword>
<dbReference type="EC" id="2.3.1.-" evidence="5"/>
<keyword evidence="3" id="KW-0677">Repeat</keyword>
<dbReference type="PANTHER" id="PTHR43017:SF1">
    <property type="entry name" value="ACETYLTRANSFERASE YJL218W-RELATED"/>
    <property type="match status" value="1"/>
</dbReference>
<dbReference type="InterPro" id="IPR024688">
    <property type="entry name" value="Mac_dom"/>
</dbReference>
<dbReference type="CDD" id="cd03357">
    <property type="entry name" value="LbH_MAT_GAT"/>
    <property type="match status" value="1"/>
</dbReference>
<dbReference type="SMART" id="SM01266">
    <property type="entry name" value="Mac"/>
    <property type="match status" value="1"/>
</dbReference>
<dbReference type="Pfam" id="PF12464">
    <property type="entry name" value="Mac"/>
    <property type="match status" value="1"/>
</dbReference>
<dbReference type="AlphaFoldDB" id="A0A378NQX4"/>